<keyword evidence="3" id="KW-1185">Reference proteome</keyword>
<sequence length="87" mass="9674">MGLNIKNPETEELARQLADATGENLTRAITVAVRERLDRIQRRGTAAAADRTALLQRIAGDAADRWVEPYRSSDHGDLLYDETGLPR</sequence>
<dbReference type="RefSeq" id="WP_014374220.1">
    <property type="nucleotide sequence ID" value="NC_016943.1"/>
</dbReference>
<dbReference type="Pfam" id="PF07704">
    <property type="entry name" value="PSK_trans_fac"/>
    <property type="match status" value="1"/>
</dbReference>
<dbReference type="eggNOG" id="COG4423">
    <property type="taxonomic scope" value="Bacteria"/>
</dbReference>
<dbReference type="EMBL" id="FO117623">
    <property type="protein sequence ID" value="CCG01303.1"/>
    <property type="molecule type" value="Genomic_DNA"/>
</dbReference>
<evidence type="ECO:0000256" key="1">
    <source>
        <dbReference type="ARBA" id="ARBA00022649"/>
    </source>
</evidence>
<accession>H6RM61</accession>
<dbReference type="AlphaFoldDB" id="H6RM61"/>
<dbReference type="HOGENOM" id="CLU_165457_1_0_11"/>
<proteinExistence type="predicted"/>
<dbReference type="KEGG" id="bsd:BLASA_0326"/>
<protein>
    <submittedName>
        <fullName evidence="2">Putative transcription factor</fullName>
    </submittedName>
</protein>
<organism evidence="2 3">
    <name type="scientific">Blastococcus saxobsidens (strain DD2)</name>
    <dbReference type="NCBI Taxonomy" id="1146883"/>
    <lineage>
        <taxon>Bacteria</taxon>
        <taxon>Bacillati</taxon>
        <taxon>Actinomycetota</taxon>
        <taxon>Actinomycetes</taxon>
        <taxon>Geodermatophilales</taxon>
        <taxon>Geodermatophilaceae</taxon>
        <taxon>Blastococcus</taxon>
    </lineage>
</organism>
<dbReference type="STRING" id="1146883.BLASA_0326"/>
<dbReference type="OrthoDB" id="560250at2"/>
<dbReference type="Proteomes" id="UP000007517">
    <property type="component" value="Chromosome"/>
</dbReference>
<reference evidence="3" key="2">
    <citation type="submission" date="2012-02" db="EMBL/GenBank/DDBJ databases">
        <title>Complete genome sequence of Blastococcus saxobsidens strain DD2.</title>
        <authorList>
            <person name="Genoscope."/>
        </authorList>
    </citation>
    <scope>NUCLEOTIDE SEQUENCE [LARGE SCALE GENOMIC DNA]</scope>
    <source>
        <strain evidence="3">DD2</strain>
    </source>
</reference>
<gene>
    <name evidence="2" type="ordered locus">BLASA_0326</name>
</gene>
<evidence type="ECO:0000313" key="2">
    <source>
        <dbReference type="EMBL" id="CCG01303.1"/>
    </source>
</evidence>
<name>H6RM61_BLASD</name>
<evidence type="ECO:0000313" key="3">
    <source>
        <dbReference type="Proteomes" id="UP000007517"/>
    </source>
</evidence>
<keyword evidence="1" id="KW-1277">Toxin-antitoxin system</keyword>
<dbReference type="InterPro" id="IPR011660">
    <property type="entry name" value="VapB-like"/>
</dbReference>
<reference evidence="2 3" key="1">
    <citation type="journal article" date="2012" name="J. Bacteriol.">
        <title>Genome Sequence of Blastococcus saxobsidens DD2, a Stone-Inhabiting Bacterium.</title>
        <authorList>
            <person name="Chouaia B."/>
            <person name="Crotti E."/>
            <person name="Brusetti L."/>
            <person name="Daffonchio D."/>
            <person name="Essoussi I."/>
            <person name="Nouioui I."/>
            <person name="Sbissi I."/>
            <person name="Ghodhbane-Gtari F."/>
            <person name="Gtari M."/>
            <person name="Vacherie B."/>
            <person name="Barbe V."/>
            <person name="Medigue C."/>
            <person name="Gury J."/>
            <person name="Pujic P."/>
            <person name="Normand P."/>
        </authorList>
    </citation>
    <scope>NUCLEOTIDE SEQUENCE [LARGE SCALE GENOMIC DNA]</scope>
    <source>
        <strain evidence="2 3">DD2</strain>
    </source>
</reference>